<reference evidence="3" key="1">
    <citation type="journal article" date="2023" name="Mol. Phylogenet. Evol.">
        <title>Genome-scale phylogeny and comparative genomics of the fungal order Sordariales.</title>
        <authorList>
            <person name="Hensen N."/>
            <person name="Bonometti L."/>
            <person name="Westerberg I."/>
            <person name="Brannstrom I.O."/>
            <person name="Guillou S."/>
            <person name="Cros-Aarteil S."/>
            <person name="Calhoun S."/>
            <person name="Haridas S."/>
            <person name="Kuo A."/>
            <person name="Mondo S."/>
            <person name="Pangilinan J."/>
            <person name="Riley R."/>
            <person name="LaButti K."/>
            <person name="Andreopoulos B."/>
            <person name="Lipzen A."/>
            <person name="Chen C."/>
            <person name="Yan M."/>
            <person name="Daum C."/>
            <person name="Ng V."/>
            <person name="Clum A."/>
            <person name="Steindorff A."/>
            <person name="Ohm R.A."/>
            <person name="Martin F."/>
            <person name="Silar P."/>
            <person name="Natvig D.O."/>
            <person name="Lalanne C."/>
            <person name="Gautier V."/>
            <person name="Ament-Velasquez S.L."/>
            <person name="Kruys A."/>
            <person name="Hutchinson M.I."/>
            <person name="Powell A.J."/>
            <person name="Barry K."/>
            <person name="Miller A.N."/>
            <person name="Grigoriev I.V."/>
            <person name="Debuchy R."/>
            <person name="Gladieux P."/>
            <person name="Hiltunen Thoren M."/>
            <person name="Johannesson H."/>
        </authorList>
    </citation>
    <scope>NUCLEOTIDE SEQUENCE</scope>
    <source>
        <strain evidence="3">SMH4131-1</strain>
    </source>
</reference>
<protein>
    <submittedName>
        <fullName evidence="3">Uncharacterized protein</fullName>
    </submittedName>
</protein>
<feature type="region of interest" description="Disordered" evidence="1">
    <location>
        <begin position="34"/>
        <end position="73"/>
    </location>
</feature>
<organism evidence="3 4">
    <name type="scientific">Cercophora scortea</name>
    <dbReference type="NCBI Taxonomy" id="314031"/>
    <lineage>
        <taxon>Eukaryota</taxon>
        <taxon>Fungi</taxon>
        <taxon>Dikarya</taxon>
        <taxon>Ascomycota</taxon>
        <taxon>Pezizomycotina</taxon>
        <taxon>Sordariomycetes</taxon>
        <taxon>Sordariomycetidae</taxon>
        <taxon>Sordariales</taxon>
        <taxon>Lasiosphaeriaceae</taxon>
        <taxon>Cercophora</taxon>
    </lineage>
</organism>
<keyword evidence="2" id="KW-0812">Transmembrane</keyword>
<name>A0AAE0IEH2_9PEZI</name>
<feature type="compositionally biased region" description="Polar residues" evidence="1">
    <location>
        <begin position="42"/>
        <end position="61"/>
    </location>
</feature>
<keyword evidence="2" id="KW-1133">Transmembrane helix</keyword>
<evidence type="ECO:0000256" key="1">
    <source>
        <dbReference type="SAM" id="MobiDB-lite"/>
    </source>
</evidence>
<sequence length="164" mass="17875">MADIATGYRQIMCHVFTPSPPSLPKHAFKKPICPIQPAAPSDRQQQASQGRSEVKSSSVQLSEEPASRWAPTQTGSGPFTASYVVRQVRSGSGSMYVCKVACTFPSLSPSPASSVPGKYLALLAFAINFHHQKFHHRITLVLFSFFPFLIFFLHPPLPAAGFAL</sequence>
<proteinExistence type="predicted"/>
<dbReference type="AlphaFoldDB" id="A0AAE0IEH2"/>
<accession>A0AAE0IEH2</accession>
<dbReference type="EMBL" id="JAUEPO010000004">
    <property type="protein sequence ID" value="KAK3323713.1"/>
    <property type="molecule type" value="Genomic_DNA"/>
</dbReference>
<keyword evidence="4" id="KW-1185">Reference proteome</keyword>
<evidence type="ECO:0000313" key="3">
    <source>
        <dbReference type="EMBL" id="KAK3323713.1"/>
    </source>
</evidence>
<keyword evidence="2" id="KW-0472">Membrane</keyword>
<evidence type="ECO:0000313" key="4">
    <source>
        <dbReference type="Proteomes" id="UP001286456"/>
    </source>
</evidence>
<feature type="transmembrane region" description="Helical" evidence="2">
    <location>
        <begin position="138"/>
        <end position="157"/>
    </location>
</feature>
<reference evidence="3" key="2">
    <citation type="submission" date="2023-06" db="EMBL/GenBank/DDBJ databases">
        <authorList>
            <consortium name="Lawrence Berkeley National Laboratory"/>
            <person name="Haridas S."/>
            <person name="Hensen N."/>
            <person name="Bonometti L."/>
            <person name="Westerberg I."/>
            <person name="Brannstrom I.O."/>
            <person name="Guillou S."/>
            <person name="Cros-Aarteil S."/>
            <person name="Calhoun S."/>
            <person name="Kuo A."/>
            <person name="Mondo S."/>
            <person name="Pangilinan J."/>
            <person name="Riley R."/>
            <person name="Labutti K."/>
            <person name="Andreopoulos B."/>
            <person name="Lipzen A."/>
            <person name="Chen C."/>
            <person name="Yanf M."/>
            <person name="Daum C."/>
            <person name="Ng V."/>
            <person name="Clum A."/>
            <person name="Steindorff A."/>
            <person name="Ohm R."/>
            <person name="Martin F."/>
            <person name="Silar P."/>
            <person name="Natvig D."/>
            <person name="Lalanne C."/>
            <person name="Gautier V."/>
            <person name="Ament-Velasquez S.L."/>
            <person name="Kruys A."/>
            <person name="Hutchinson M.I."/>
            <person name="Powell A.J."/>
            <person name="Barry K."/>
            <person name="Miller A.N."/>
            <person name="Grigoriev I.V."/>
            <person name="Debuchy R."/>
            <person name="Gladieux P."/>
            <person name="Thoren M.H."/>
            <person name="Johannesson H."/>
        </authorList>
    </citation>
    <scope>NUCLEOTIDE SEQUENCE</scope>
    <source>
        <strain evidence="3">SMH4131-1</strain>
    </source>
</reference>
<gene>
    <name evidence="3" type="ORF">B0T19DRAFT_212321</name>
</gene>
<evidence type="ECO:0000256" key="2">
    <source>
        <dbReference type="SAM" id="Phobius"/>
    </source>
</evidence>
<comment type="caution">
    <text evidence="3">The sequence shown here is derived from an EMBL/GenBank/DDBJ whole genome shotgun (WGS) entry which is preliminary data.</text>
</comment>
<dbReference type="Proteomes" id="UP001286456">
    <property type="component" value="Unassembled WGS sequence"/>
</dbReference>